<reference evidence="1 2" key="1">
    <citation type="submission" date="2021-04" db="EMBL/GenBank/DDBJ databases">
        <authorList>
            <person name="Bliznina A."/>
        </authorList>
    </citation>
    <scope>NUCLEOTIDE SEQUENCE [LARGE SCALE GENOMIC DNA]</scope>
</reference>
<dbReference type="Proteomes" id="UP001158576">
    <property type="component" value="Chromosome 1"/>
</dbReference>
<protein>
    <submittedName>
        <fullName evidence="1">Oidioi.mRNA.OKI2018_I69.chr1.g686.t1.cds</fullName>
    </submittedName>
</protein>
<organism evidence="1 2">
    <name type="scientific">Oikopleura dioica</name>
    <name type="common">Tunicate</name>
    <dbReference type="NCBI Taxonomy" id="34765"/>
    <lineage>
        <taxon>Eukaryota</taxon>
        <taxon>Metazoa</taxon>
        <taxon>Chordata</taxon>
        <taxon>Tunicata</taxon>
        <taxon>Appendicularia</taxon>
        <taxon>Copelata</taxon>
        <taxon>Oikopleuridae</taxon>
        <taxon>Oikopleura</taxon>
    </lineage>
</organism>
<evidence type="ECO:0000313" key="2">
    <source>
        <dbReference type="Proteomes" id="UP001158576"/>
    </source>
</evidence>
<dbReference type="EMBL" id="OU015566">
    <property type="protein sequence ID" value="CAG5103254.1"/>
    <property type="molecule type" value="Genomic_DNA"/>
</dbReference>
<evidence type="ECO:0000313" key="1">
    <source>
        <dbReference type="EMBL" id="CAG5103254.1"/>
    </source>
</evidence>
<keyword evidence="2" id="KW-1185">Reference proteome</keyword>
<accession>A0ABN7SMC1</accession>
<proteinExistence type="predicted"/>
<sequence length="113" mass="13420">MISDRIHKSWVTKIVKQTSFLQKKYNSADCRKYGNPNQSDVSDKWRNRAHRKFDTLELRVCKHLYKGLVKTKETDNPYKDNSGCDSSLFKEKVKDEKRRLKQEERLEAKGKGR</sequence>
<name>A0ABN7SMC1_OIKDI</name>
<gene>
    <name evidence="1" type="ORF">OKIOD_LOCUS9451</name>
</gene>